<comment type="catalytic activity">
    <reaction evidence="7">
        <text>a peptidoglycan chain = a peptidoglycan chain with N-acetyl-1,6-anhydromuramyl-[peptide] at the reducing end + a peptidoglycan chain with N-acetylglucosamine at the non-reducing end.</text>
        <dbReference type="EC" id="4.2.2.29"/>
    </reaction>
</comment>
<evidence type="ECO:0000313" key="9">
    <source>
        <dbReference type="Proteomes" id="UP000010808"/>
    </source>
</evidence>
<keyword evidence="6 7" id="KW-0961">Cell wall biogenesis/degradation</keyword>
<evidence type="ECO:0000256" key="5">
    <source>
        <dbReference type="ARBA" id="ARBA00023239"/>
    </source>
</evidence>
<dbReference type="EC" id="4.2.2.29" evidence="7"/>
<dbReference type="PANTHER" id="PTHR30518:SF2">
    <property type="entry name" value="ENDOLYTIC MUREIN TRANSGLYCOSYLASE"/>
    <property type="match status" value="1"/>
</dbReference>
<evidence type="ECO:0000256" key="2">
    <source>
        <dbReference type="ARBA" id="ARBA00022692"/>
    </source>
</evidence>
<feature type="site" description="Important for catalytic activity" evidence="7">
    <location>
        <position position="227"/>
    </location>
</feature>
<dbReference type="GO" id="GO:0008932">
    <property type="term" value="F:lytic endotransglycosylase activity"/>
    <property type="evidence" value="ECO:0007669"/>
    <property type="project" value="UniProtKB-UniRule"/>
</dbReference>
<dbReference type="AlphaFoldDB" id="L0REZ1"/>
<keyword evidence="4 7" id="KW-0472">Membrane</keyword>
<dbReference type="GO" id="GO:0071555">
    <property type="term" value="P:cell wall organization"/>
    <property type="evidence" value="ECO:0007669"/>
    <property type="project" value="UniProtKB-KW"/>
</dbReference>
<sequence length="353" mass="39917">MAKQSVVLRFVLPALAIGCVALMLVGSWFMYQTWTFLNLPPEMEGRKILFTVEPGQPLWTVSTNLSKAGLISDSKRFREYAQVQGKENKIRAGEFNLYTNMTAPQVLETLTTTSGILHKFSVREGLTWWDTADKAQMSKLTNYADFKKAVFDPVLLAKYKIPADNAEGYLFPETYLLTRPKKESGKTLVETMLKEFRKAAGKAWNGKLPSPQEVHKTVILASLVEKETGDASERNRIAGVFVNRLNKGYLLQCDPTIIYGLGETFDGNIRKKHITDKSNPYNSYKHRGLPPGPICSPGLESIKAAINPEKHSYLYFVAKGDGSHYFSKSLKEHNAAVRKYQLRRNKQTYRSYN</sequence>
<comment type="function">
    <text evidence="7">Functions as a peptidoglycan terminase that cleaves nascent peptidoglycan strands endolytically to terminate their elongation.</text>
</comment>
<dbReference type="InterPro" id="IPR003770">
    <property type="entry name" value="MLTG-like"/>
</dbReference>
<keyword evidence="1 7" id="KW-1003">Cell membrane</keyword>
<dbReference type="HOGENOM" id="CLU_025574_0_2_7"/>
<accession>L0REZ1</accession>
<dbReference type="Gene3D" id="3.30.160.60">
    <property type="entry name" value="Classic Zinc Finger"/>
    <property type="match status" value="1"/>
</dbReference>
<evidence type="ECO:0000256" key="7">
    <source>
        <dbReference type="HAMAP-Rule" id="MF_02065"/>
    </source>
</evidence>
<feature type="transmembrane region" description="Helical" evidence="7">
    <location>
        <begin position="7"/>
        <end position="31"/>
    </location>
</feature>
<reference evidence="8 9" key="1">
    <citation type="submission" date="2012-10" db="EMBL/GenBank/DDBJ databases">
        <authorList>
            <person name="Genoscope - CEA"/>
        </authorList>
    </citation>
    <scope>NUCLEOTIDE SEQUENCE [LARGE SCALE GENOMIC DNA]</scope>
    <source>
        <strain evidence="9">AM13 / DSM 14728</strain>
    </source>
</reference>
<dbReference type="Gene3D" id="3.30.1490.480">
    <property type="entry name" value="Endolytic murein transglycosylase"/>
    <property type="match status" value="1"/>
</dbReference>
<dbReference type="CDD" id="cd08010">
    <property type="entry name" value="MltG_like"/>
    <property type="match status" value="1"/>
</dbReference>
<gene>
    <name evidence="7" type="primary">mltG</name>
    <name evidence="8" type="ORF">DESAM_23057</name>
</gene>
<dbReference type="eggNOG" id="COG1559">
    <property type="taxonomic scope" value="Bacteria"/>
</dbReference>
<dbReference type="KEGG" id="dhy:DESAM_23057"/>
<dbReference type="OrthoDB" id="9814591at2"/>
<keyword evidence="3 7" id="KW-1133">Transmembrane helix</keyword>
<organism evidence="8 9">
    <name type="scientific">Maridesulfovibrio hydrothermalis AM13 = DSM 14728</name>
    <dbReference type="NCBI Taxonomy" id="1121451"/>
    <lineage>
        <taxon>Bacteria</taxon>
        <taxon>Pseudomonadati</taxon>
        <taxon>Thermodesulfobacteriota</taxon>
        <taxon>Desulfovibrionia</taxon>
        <taxon>Desulfovibrionales</taxon>
        <taxon>Desulfovibrionaceae</taxon>
        <taxon>Maridesulfovibrio</taxon>
    </lineage>
</organism>
<evidence type="ECO:0000256" key="3">
    <source>
        <dbReference type="ARBA" id="ARBA00022989"/>
    </source>
</evidence>
<dbReference type="STRING" id="1121451.DESAM_23057"/>
<dbReference type="FunFam" id="3.30.160.60:FF:000242">
    <property type="entry name" value="Endolytic murein transglycosylase"/>
    <property type="match status" value="1"/>
</dbReference>
<dbReference type="PANTHER" id="PTHR30518">
    <property type="entry name" value="ENDOLYTIC MUREIN TRANSGLYCOSYLASE"/>
    <property type="match status" value="1"/>
</dbReference>
<dbReference type="NCBIfam" id="TIGR00247">
    <property type="entry name" value="endolytic transglycosylase MltG"/>
    <property type="match status" value="1"/>
</dbReference>
<dbReference type="Pfam" id="PF02618">
    <property type="entry name" value="YceG"/>
    <property type="match status" value="1"/>
</dbReference>
<keyword evidence="2 7" id="KW-0812">Transmembrane</keyword>
<keyword evidence="9" id="KW-1185">Reference proteome</keyword>
<comment type="similarity">
    <text evidence="7">Belongs to the transglycosylase MltG family.</text>
</comment>
<name>L0REZ1_9BACT</name>
<comment type="subcellular location">
    <subcellularLocation>
        <location evidence="7">Cell membrane</location>
        <topology evidence="7">Single-pass membrane protein</topology>
    </subcellularLocation>
</comment>
<dbReference type="EMBL" id="FO203522">
    <property type="protein sequence ID" value="CCO25324.1"/>
    <property type="molecule type" value="Genomic_DNA"/>
</dbReference>
<evidence type="ECO:0000313" key="8">
    <source>
        <dbReference type="EMBL" id="CCO25324.1"/>
    </source>
</evidence>
<evidence type="ECO:0000256" key="1">
    <source>
        <dbReference type="ARBA" id="ARBA00022475"/>
    </source>
</evidence>
<dbReference type="PATRIC" id="fig|1121451.3.peg.3260"/>
<dbReference type="GO" id="GO:0005886">
    <property type="term" value="C:plasma membrane"/>
    <property type="evidence" value="ECO:0007669"/>
    <property type="project" value="UniProtKB-SubCell"/>
</dbReference>
<dbReference type="HAMAP" id="MF_02065">
    <property type="entry name" value="MltG"/>
    <property type="match status" value="1"/>
</dbReference>
<proteinExistence type="inferred from homology"/>
<keyword evidence="5 7" id="KW-0456">Lyase</keyword>
<dbReference type="GO" id="GO:0009252">
    <property type="term" value="P:peptidoglycan biosynthetic process"/>
    <property type="evidence" value="ECO:0007669"/>
    <property type="project" value="UniProtKB-UniRule"/>
</dbReference>
<dbReference type="Proteomes" id="UP000010808">
    <property type="component" value="Chromosome"/>
</dbReference>
<evidence type="ECO:0000256" key="4">
    <source>
        <dbReference type="ARBA" id="ARBA00023136"/>
    </source>
</evidence>
<protein>
    <recommendedName>
        <fullName evidence="7">Endolytic murein transglycosylase</fullName>
        <ecNumber evidence="7">4.2.2.29</ecNumber>
    </recommendedName>
    <alternativeName>
        <fullName evidence="7">Peptidoglycan lytic transglycosylase</fullName>
    </alternativeName>
    <alternativeName>
        <fullName evidence="7">Peptidoglycan polymerization terminase</fullName>
    </alternativeName>
</protein>
<evidence type="ECO:0000256" key="6">
    <source>
        <dbReference type="ARBA" id="ARBA00023316"/>
    </source>
</evidence>